<dbReference type="SMART" id="SM01195">
    <property type="entry name" value="FA"/>
    <property type="match status" value="1"/>
</dbReference>
<evidence type="ECO:0000259" key="7">
    <source>
        <dbReference type="PROSITE" id="PS50057"/>
    </source>
</evidence>
<keyword evidence="10" id="KW-1185">Reference proteome</keyword>
<reference evidence="8" key="1">
    <citation type="submission" date="2021-02" db="EMBL/GenBank/DDBJ databases">
        <authorList>
            <person name="Nowell W R."/>
        </authorList>
    </citation>
    <scope>NUCLEOTIDE SEQUENCE</scope>
</reference>
<dbReference type="InterPro" id="IPR001849">
    <property type="entry name" value="PH_domain"/>
</dbReference>
<feature type="compositionally biased region" description="Polar residues" evidence="4">
    <location>
        <begin position="398"/>
        <end position="409"/>
    </location>
</feature>
<dbReference type="InterPro" id="IPR041788">
    <property type="entry name" value="FARP1/FARP2/FRMD7_FERM_C"/>
</dbReference>
<feature type="compositionally biased region" description="Polar residues" evidence="4">
    <location>
        <begin position="1204"/>
        <end position="1213"/>
    </location>
</feature>
<dbReference type="InterPro" id="IPR014352">
    <property type="entry name" value="FERM/acyl-CoA-bd_prot_sf"/>
</dbReference>
<dbReference type="Pfam" id="PF00621">
    <property type="entry name" value="RhoGEF"/>
    <property type="match status" value="1"/>
</dbReference>
<dbReference type="SMART" id="SM00233">
    <property type="entry name" value="PH"/>
    <property type="match status" value="2"/>
</dbReference>
<name>A0A813Y546_9BILA</name>
<dbReference type="PROSITE" id="PS50057">
    <property type="entry name" value="FERM_3"/>
    <property type="match status" value="1"/>
</dbReference>
<evidence type="ECO:0000259" key="5">
    <source>
        <dbReference type="PROSITE" id="PS50003"/>
    </source>
</evidence>
<dbReference type="PROSITE" id="PS50010">
    <property type="entry name" value="DH_2"/>
    <property type="match status" value="1"/>
</dbReference>
<dbReference type="Pfam" id="PF09380">
    <property type="entry name" value="FERM_C"/>
    <property type="match status" value="1"/>
</dbReference>
<evidence type="ECO:0000256" key="1">
    <source>
        <dbReference type="ARBA" id="ARBA00022658"/>
    </source>
</evidence>
<dbReference type="SMART" id="SM01196">
    <property type="entry name" value="FERM_C"/>
    <property type="match status" value="1"/>
</dbReference>
<dbReference type="FunFam" id="1.20.80.10:FF:000005">
    <property type="entry name" value="FERM, RhoGEF and pleckstrin domain-containing protein 1"/>
    <property type="match status" value="1"/>
</dbReference>
<dbReference type="EMBL" id="CAJNOQ010001231">
    <property type="protein sequence ID" value="CAF0878823.1"/>
    <property type="molecule type" value="Genomic_DNA"/>
</dbReference>
<feature type="compositionally biased region" description="Polar residues" evidence="4">
    <location>
        <begin position="452"/>
        <end position="468"/>
    </location>
</feature>
<feature type="region of interest" description="Disordered" evidence="4">
    <location>
        <begin position="346"/>
        <end position="468"/>
    </location>
</feature>
<evidence type="ECO:0008006" key="11">
    <source>
        <dbReference type="Google" id="ProtNLM"/>
    </source>
</evidence>
<dbReference type="InterPro" id="IPR029071">
    <property type="entry name" value="Ubiquitin-like_domsf"/>
</dbReference>
<feature type="coiled-coil region" evidence="3">
    <location>
        <begin position="650"/>
        <end position="680"/>
    </location>
</feature>
<evidence type="ECO:0000256" key="3">
    <source>
        <dbReference type="SAM" id="Coils"/>
    </source>
</evidence>
<feature type="domain" description="DH" evidence="6">
    <location>
        <begin position="1361"/>
        <end position="1562"/>
    </location>
</feature>
<dbReference type="SMART" id="SM00325">
    <property type="entry name" value="RhoGEF"/>
    <property type="match status" value="1"/>
</dbReference>
<dbReference type="FunFam" id="2.30.29.30:FF:000002">
    <property type="entry name" value="Band 4.1-like protein 5 isoform 1"/>
    <property type="match status" value="1"/>
</dbReference>
<feature type="region of interest" description="Disordered" evidence="4">
    <location>
        <begin position="1182"/>
        <end position="1213"/>
    </location>
</feature>
<keyword evidence="1" id="KW-0344">Guanine-nucleotide releasing factor</keyword>
<dbReference type="SUPFAM" id="SSF54236">
    <property type="entry name" value="Ubiquitin-like"/>
    <property type="match status" value="1"/>
</dbReference>
<dbReference type="FunFam" id="3.10.20.90:FF:000040">
    <property type="entry name" value="FERM, RhoGEF and pleckstrin domain-containing protein"/>
    <property type="match status" value="1"/>
</dbReference>
<dbReference type="SUPFAM" id="SSF47031">
    <property type="entry name" value="Second domain of FERM"/>
    <property type="match status" value="1"/>
</dbReference>
<dbReference type="PANTHER" id="PTHR45858:SF5">
    <property type="entry name" value="MOESIN_EZRIN_RADIXIN HOMOLOG 1"/>
    <property type="match status" value="1"/>
</dbReference>
<dbReference type="Pfam" id="PF09379">
    <property type="entry name" value="FERM_N"/>
    <property type="match status" value="1"/>
</dbReference>
<dbReference type="Gene3D" id="3.10.20.90">
    <property type="entry name" value="Phosphatidylinositol 3-kinase Catalytic Subunit, Chain A, domain 1"/>
    <property type="match status" value="1"/>
</dbReference>
<dbReference type="Pfam" id="PF08736">
    <property type="entry name" value="FA"/>
    <property type="match status" value="1"/>
</dbReference>
<feature type="domain" description="PH" evidence="5">
    <location>
        <begin position="1733"/>
        <end position="1830"/>
    </location>
</feature>
<dbReference type="InterPro" id="IPR018979">
    <property type="entry name" value="FERM_N"/>
</dbReference>
<dbReference type="PROSITE" id="PS00660">
    <property type="entry name" value="FERM_1"/>
    <property type="match status" value="1"/>
</dbReference>
<dbReference type="InterPro" id="IPR035899">
    <property type="entry name" value="DBL_dom_sf"/>
</dbReference>
<dbReference type="EMBL" id="CAJOBC010001231">
    <property type="protein sequence ID" value="CAF3665359.1"/>
    <property type="molecule type" value="Genomic_DNA"/>
</dbReference>
<feature type="compositionally biased region" description="Basic residues" evidence="4">
    <location>
        <begin position="1129"/>
        <end position="1144"/>
    </location>
</feature>
<dbReference type="InterPro" id="IPR019748">
    <property type="entry name" value="FERM_central"/>
</dbReference>
<dbReference type="InterPro" id="IPR018980">
    <property type="entry name" value="FERM_PH-like_C"/>
</dbReference>
<dbReference type="InterPro" id="IPR000299">
    <property type="entry name" value="FERM_domain"/>
</dbReference>
<evidence type="ECO:0000313" key="9">
    <source>
        <dbReference type="EMBL" id="CAF3665359.1"/>
    </source>
</evidence>
<dbReference type="InterPro" id="IPR011993">
    <property type="entry name" value="PH-like_dom_sf"/>
</dbReference>
<feature type="region of interest" description="Disordered" evidence="4">
    <location>
        <begin position="1050"/>
        <end position="1092"/>
    </location>
</feature>
<accession>A0A813Y546</accession>
<feature type="domain" description="PH" evidence="5">
    <location>
        <begin position="1567"/>
        <end position="1664"/>
    </location>
</feature>
<keyword evidence="2" id="KW-0677">Repeat</keyword>
<dbReference type="Gene3D" id="2.30.29.30">
    <property type="entry name" value="Pleckstrin-homology domain (PH domain)/Phosphotyrosine-binding domain (PTB)"/>
    <property type="match status" value="3"/>
</dbReference>
<evidence type="ECO:0000313" key="10">
    <source>
        <dbReference type="Proteomes" id="UP000663829"/>
    </source>
</evidence>
<comment type="caution">
    <text evidence="8">The sequence shown here is derived from an EMBL/GenBank/DDBJ whole genome shotgun (WGS) entry which is preliminary data.</text>
</comment>
<feature type="compositionally biased region" description="Low complexity" evidence="4">
    <location>
        <begin position="1145"/>
        <end position="1156"/>
    </location>
</feature>
<dbReference type="SUPFAM" id="SSF50729">
    <property type="entry name" value="PH domain-like"/>
    <property type="match status" value="3"/>
</dbReference>
<dbReference type="PROSITE" id="PS50003">
    <property type="entry name" value="PH_DOMAIN"/>
    <property type="match status" value="2"/>
</dbReference>
<feature type="compositionally biased region" description="Polar residues" evidence="4">
    <location>
        <begin position="346"/>
        <end position="375"/>
    </location>
</feature>
<evidence type="ECO:0000259" key="6">
    <source>
        <dbReference type="PROSITE" id="PS50010"/>
    </source>
</evidence>
<dbReference type="PANTHER" id="PTHR45858">
    <property type="entry name" value="FERM DOMAIN CONTAINING PROTEIN"/>
    <property type="match status" value="1"/>
</dbReference>
<dbReference type="Proteomes" id="UP000663829">
    <property type="component" value="Unassembled WGS sequence"/>
</dbReference>
<feature type="compositionally biased region" description="Low complexity" evidence="4">
    <location>
        <begin position="1190"/>
        <end position="1203"/>
    </location>
</feature>
<dbReference type="InterPro" id="IPR035963">
    <property type="entry name" value="FERM_2"/>
</dbReference>
<dbReference type="PRINTS" id="PR00935">
    <property type="entry name" value="BAND41"/>
</dbReference>
<proteinExistence type="predicted"/>
<keyword evidence="3" id="KW-0175">Coiled coil</keyword>
<dbReference type="GO" id="GO:0005085">
    <property type="term" value="F:guanyl-nucleotide exchange factor activity"/>
    <property type="evidence" value="ECO:0007669"/>
    <property type="project" value="UniProtKB-KW"/>
</dbReference>
<dbReference type="Pfam" id="PF00169">
    <property type="entry name" value="PH"/>
    <property type="match status" value="2"/>
</dbReference>
<dbReference type="CDD" id="cd01220">
    <property type="entry name" value="PH1_FARP1-like"/>
    <property type="match status" value="1"/>
</dbReference>
<protein>
    <recommendedName>
        <fullName evidence="11">Moesin/ezrin/radixin homolog 1</fullName>
    </recommendedName>
</protein>
<dbReference type="OrthoDB" id="9990815at2759"/>
<dbReference type="Gene3D" id="1.20.900.10">
    <property type="entry name" value="Dbl homology (DH) domain"/>
    <property type="match status" value="1"/>
</dbReference>
<dbReference type="Gene3D" id="1.20.80.10">
    <property type="match status" value="1"/>
</dbReference>
<dbReference type="SMART" id="SM00295">
    <property type="entry name" value="B41"/>
    <property type="match status" value="1"/>
</dbReference>
<evidence type="ECO:0000256" key="2">
    <source>
        <dbReference type="ARBA" id="ARBA00022737"/>
    </source>
</evidence>
<organism evidence="8 10">
    <name type="scientific">Didymodactylos carnosus</name>
    <dbReference type="NCBI Taxonomy" id="1234261"/>
    <lineage>
        <taxon>Eukaryota</taxon>
        <taxon>Metazoa</taxon>
        <taxon>Spiralia</taxon>
        <taxon>Gnathifera</taxon>
        <taxon>Rotifera</taxon>
        <taxon>Eurotatoria</taxon>
        <taxon>Bdelloidea</taxon>
        <taxon>Philodinida</taxon>
        <taxon>Philodinidae</taxon>
        <taxon>Didymodactylos</taxon>
    </lineage>
</organism>
<dbReference type="FunFam" id="2.30.29.30:FF:000046">
    <property type="entry name" value="FERM, RhoGEF and pleckstrin domain-containing protein 1"/>
    <property type="match status" value="1"/>
</dbReference>
<dbReference type="CDD" id="cd14473">
    <property type="entry name" value="FERM_B-lobe"/>
    <property type="match status" value="1"/>
</dbReference>
<feature type="compositionally biased region" description="Low complexity" evidence="4">
    <location>
        <begin position="1116"/>
        <end position="1128"/>
    </location>
</feature>
<dbReference type="InterPro" id="IPR019747">
    <property type="entry name" value="FERM_CS"/>
</dbReference>
<dbReference type="CDD" id="cd13235">
    <property type="entry name" value="PH2_FARP1-like"/>
    <property type="match status" value="1"/>
</dbReference>
<dbReference type="InterPro" id="IPR019749">
    <property type="entry name" value="Band_41_domain"/>
</dbReference>
<feature type="compositionally biased region" description="Basic and acidic residues" evidence="4">
    <location>
        <begin position="412"/>
        <end position="435"/>
    </location>
</feature>
<dbReference type="InterPro" id="IPR014847">
    <property type="entry name" value="FA"/>
</dbReference>
<feature type="domain" description="FERM" evidence="7">
    <location>
        <begin position="20"/>
        <end position="293"/>
    </location>
</feature>
<evidence type="ECO:0000256" key="4">
    <source>
        <dbReference type="SAM" id="MobiDB-lite"/>
    </source>
</evidence>
<sequence length="1832" mass="212382">MTTSTTHSQQLPSKSKGKQILCKVRMLDDQEIPFHIDPKATGQDLYDNVCNYLELLESDYFALEFYDAHKNAIWLEMDKPVLKQVTETKFNMCVKFYTPDPGQLEEEFTRYLFALQIKRDLEQGTLLCSDNTAALLASYIVQESYNNDPRYMGGRCFFPPQVYEHEIRIMNYHKNHVGQTPADADLNLLDIARKVELYGIKMHTAKDHESVNLNLSVAHMGILVFQNYTKINTFSWAKIRKLSFKRKKFLIKLQPEGYGYYKDTVEFYFDTRDQCKIFWKKCIEYHAFFRCVSIKRPHRNKSKLLTRGSSFRYAGRTQKEIVEYAREHYVKNRTFLRSYSSTRNVAPLSTRSLRSPQLKTSDTMRSQDTTVSSADSRLLRQQQQQHHHHQPDKHQQHLNSNTNNVNDNYQYYHDDSSTHGSRTLDSRFSREKYDLSGESTNEDEDNVEVSARTATTNEPLPSQTVNNNEYVEETLNNTALPLISSRKRNSNTNSNRLSRDPSVDIVEKQPSQDNLIYRETYKIDLNDPERQHQDTLNRINGDEISSSLSKRETSNYNIEKKTVENRETITKQPQTAIEGGKSSGSILVANTNANNSESNHNNMIGFELYHNDNNKKDESSTNKRYSTALNIYNHSKQIQQQRSRSLCERHKTIENECDENENVTDEKEEKNLMLKAQQQQRSYSLQLEHSLSSDFTHSPSTSGSSSSIEALHHEQLVPPSVERLIGPKHGQISTTNSKHYSVTHVTKKQKPKNIVREIGLVKFLPIKKSVPITKSTLKAHSLPRMTSYIEYINKKVLPSKCSLSWQDDTAQTNENENIYERIKRQITSKIVPLPQPSSLSSRQSVESIVTSILNQLCDRIVKDELDMYAIVNRLVDQACSKAIQLYKLEKRQQLFSSIINTTLQHHKSCFLIVDKNSADDKSDSSRIRTKSTPVIATTTDWSDISRKLAYEKCFPSYPTSEKHCLHESDFTTFSEAKLNFFNIIRDTNKMSVPSTHQTKMFSSSSCSSSTSSYASSMDNRKLLNYPLIQRKSPDNTRSFTARLLDLSDSDIEQSPQQQQQQQLVTITKKNHKKKKQKKPVSENEQSKMATSHIPFGCTSASTIIINNNDNEQHDYLQQQQQKCSSLNQQRRRVYLRTSKNRKRSSSNSSDDSLSNHLNKAGYRSILKLEIILKIVCLFPGDSSEHRHRTSNSSRLSLDNTSSSIRTNYQQRPSLPSTKVISELVQKPILIMSTTTSSDHKRIDSTPVKISTIITSGDNLLSPSPPPPSTMSPTLMGTSETINDDKTRIIPVLHEQQTSSTLPVAESKSNMSYSTQSHMFFVATKKLTPNILQQPTMTESTNITTIPTSLSSTLITSTIHDRAFYICKEMLMTERTYKKDLEVIADAFRRELTILIEHEQDETLANFMDLLFSNIVPIYDFHIIFLKKFEQRIAFWESRWSGNNNDTNNRFQHIDDLVLHLIDILPNYEKYVENYEKLLDELEIVLKRNKRFDLFYKEFASQKFCYLSFISFLLKPLQRLLHYRQLLGKLLKYYEQNNYVDDYQRCYEVFIKIRDHIENFTELLSIFEFIREGCLQKLSRKGYQQRMFFLFSDVLLYCARSSSPVLQFKLHGELPLKSMMIEDSDERIKIPNSITIYTTNRSLLLAASSEIEKDKWFNDLKFAIEKVKALDDEKQQNSSTLKSNTSSENLDHIVVDENNIIERSCIQHRANTTMHVCWHRNLSVCMNDHKYSIKNQLSGYLLRKFKNSNGWQKLWVIFTNFCLFFYKTYQDDFPLASLPLLGYSVSLPSENDGINKEYVFKLQFKNHVYFFRAESQYAFDRWREVISSATNQS</sequence>
<gene>
    <name evidence="8" type="ORF">GPM918_LOCUS7499</name>
    <name evidence="9" type="ORF">SRO942_LOCUS7499</name>
</gene>
<evidence type="ECO:0000313" key="8">
    <source>
        <dbReference type="EMBL" id="CAF0878823.1"/>
    </source>
</evidence>
<dbReference type="InterPro" id="IPR051835">
    <property type="entry name" value="RAC1-GEF"/>
</dbReference>
<feature type="compositionally biased region" description="Basic residues" evidence="4">
    <location>
        <begin position="1068"/>
        <end position="1078"/>
    </location>
</feature>
<dbReference type="SUPFAM" id="SSF48065">
    <property type="entry name" value="DBL homology domain (DH-domain)"/>
    <property type="match status" value="1"/>
</dbReference>
<dbReference type="InterPro" id="IPR000219">
    <property type="entry name" value="DH_dom"/>
</dbReference>
<dbReference type="CDD" id="cd13193">
    <property type="entry name" value="FERM_C_FARP1-like"/>
    <property type="match status" value="1"/>
</dbReference>
<feature type="region of interest" description="Disordered" evidence="4">
    <location>
        <begin position="1115"/>
        <end position="1156"/>
    </location>
</feature>
<dbReference type="Pfam" id="PF00373">
    <property type="entry name" value="FERM_M"/>
    <property type="match status" value="1"/>
</dbReference>
<dbReference type="Proteomes" id="UP000681722">
    <property type="component" value="Unassembled WGS sequence"/>
</dbReference>
<feature type="region of interest" description="Disordered" evidence="4">
    <location>
        <begin position="481"/>
        <end position="502"/>
    </location>
</feature>
<dbReference type="CDD" id="cd00160">
    <property type="entry name" value="RhoGEF"/>
    <property type="match status" value="1"/>
</dbReference>